<gene>
    <name evidence="1" type="ORF">PENSUB_3871</name>
</gene>
<sequence>MPILPYRDHVSGKTQTDDLFYYSEVLAHLAGRWVVASPRSIQELAATCMNIVKENAQDLYFDSQSSGVPATPISLKLRKMATRRRSHRLAKTGHTAATRITRHTYRANTRVSNNALLVTVDCLGDMAGES</sequence>
<accession>A0A1Q5UDI9</accession>
<reference evidence="1 2" key="1">
    <citation type="submission" date="2016-10" db="EMBL/GenBank/DDBJ databases">
        <title>Genome sequence of the ascomycete fungus Penicillium subrubescens.</title>
        <authorList>
            <person name="De Vries R.P."/>
            <person name="Peng M."/>
            <person name="Dilokpimol A."/>
            <person name="Hilden K."/>
            <person name="Makela M.R."/>
            <person name="Grigoriev I."/>
            <person name="Riley R."/>
            <person name="Granchi Z."/>
        </authorList>
    </citation>
    <scope>NUCLEOTIDE SEQUENCE [LARGE SCALE GENOMIC DNA]</scope>
    <source>
        <strain evidence="1 2">CBS 132785</strain>
    </source>
</reference>
<dbReference type="Proteomes" id="UP000186955">
    <property type="component" value="Unassembled WGS sequence"/>
</dbReference>
<protein>
    <submittedName>
        <fullName evidence="1">Uncharacterized protein</fullName>
    </submittedName>
</protein>
<keyword evidence="2" id="KW-1185">Reference proteome</keyword>
<evidence type="ECO:0000313" key="1">
    <source>
        <dbReference type="EMBL" id="OKP10568.1"/>
    </source>
</evidence>
<organism evidence="1 2">
    <name type="scientific">Penicillium subrubescens</name>
    <dbReference type="NCBI Taxonomy" id="1316194"/>
    <lineage>
        <taxon>Eukaryota</taxon>
        <taxon>Fungi</taxon>
        <taxon>Dikarya</taxon>
        <taxon>Ascomycota</taxon>
        <taxon>Pezizomycotina</taxon>
        <taxon>Eurotiomycetes</taxon>
        <taxon>Eurotiomycetidae</taxon>
        <taxon>Eurotiales</taxon>
        <taxon>Aspergillaceae</taxon>
        <taxon>Penicillium</taxon>
    </lineage>
</organism>
<dbReference type="AlphaFoldDB" id="A0A1Q5UDI9"/>
<comment type="caution">
    <text evidence="1">The sequence shown here is derived from an EMBL/GenBank/DDBJ whole genome shotgun (WGS) entry which is preliminary data.</text>
</comment>
<proteinExistence type="predicted"/>
<dbReference type="EMBL" id="MNBE01000313">
    <property type="protein sequence ID" value="OKP10568.1"/>
    <property type="molecule type" value="Genomic_DNA"/>
</dbReference>
<evidence type="ECO:0000313" key="2">
    <source>
        <dbReference type="Proteomes" id="UP000186955"/>
    </source>
</evidence>
<name>A0A1Q5UDI9_9EURO</name>